<proteinExistence type="predicted"/>
<protein>
    <submittedName>
        <fullName evidence="1">Uncharacterized protein</fullName>
    </submittedName>
</protein>
<name>A0A0M0BX05_9ARCH</name>
<sequence length="84" mass="9799">MRIKQFEQLLKYSDLKIKACFDCLRPFGGILDNKIAAVFLDKGTRLKCVRSLWKNNSEIVLNFKEHFDVCWQKSVSCPIKMVSN</sequence>
<dbReference type="EMBL" id="LFWU01000039">
    <property type="protein sequence ID" value="KON33132.1"/>
    <property type="molecule type" value="Genomic_DNA"/>
</dbReference>
<organism evidence="1 2">
    <name type="scientific">miscellaneous Crenarchaeota group-1 archaeon SG8-32-1</name>
    <dbReference type="NCBI Taxonomy" id="1685124"/>
    <lineage>
        <taxon>Archaea</taxon>
        <taxon>Candidatus Bathyarchaeota</taxon>
        <taxon>MCG-1</taxon>
    </lineage>
</organism>
<dbReference type="AlphaFoldDB" id="A0A0M0BX05"/>
<comment type="caution">
    <text evidence="1">The sequence shown here is derived from an EMBL/GenBank/DDBJ whole genome shotgun (WGS) entry which is preliminary data.</text>
</comment>
<dbReference type="Proteomes" id="UP000037237">
    <property type="component" value="Unassembled WGS sequence"/>
</dbReference>
<evidence type="ECO:0000313" key="2">
    <source>
        <dbReference type="Proteomes" id="UP000037237"/>
    </source>
</evidence>
<accession>A0A0M0BX05</accession>
<gene>
    <name evidence="1" type="ORF">AC477_01930</name>
</gene>
<evidence type="ECO:0000313" key="1">
    <source>
        <dbReference type="EMBL" id="KON33132.1"/>
    </source>
</evidence>
<reference evidence="1 2" key="1">
    <citation type="submission" date="2015-06" db="EMBL/GenBank/DDBJ databases">
        <title>New insights into the roles of widespread benthic archaea in carbon and nitrogen cycling.</title>
        <authorList>
            <person name="Lazar C.S."/>
            <person name="Baker B.J."/>
            <person name="Seitz K.W."/>
            <person name="Hyde A.S."/>
            <person name="Dick G.J."/>
            <person name="Hinrichs K.-U."/>
            <person name="Teske A.P."/>
        </authorList>
    </citation>
    <scope>NUCLEOTIDE SEQUENCE [LARGE SCALE GENOMIC DNA]</scope>
    <source>
        <strain evidence="1">SG8-32-1</strain>
    </source>
</reference>